<feature type="non-terminal residue" evidence="2">
    <location>
        <position position="98"/>
    </location>
</feature>
<gene>
    <name evidence="2" type="ORF">SAMN00120144_2098</name>
</gene>
<keyword evidence="3" id="KW-1185">Reference proteome</keyword>
<feature type="signal peptide" evidence="1">
    <location>
        <begin position="1"/>
        <end position="19"/>
    </location>
</feature>
<proteinExistence type="predicted"/>
<dbReference type="EMBL" id="FWWW01000067">
    <property type="protein sequence ID" value="SMB94883.1"/>
    <property type="molecule type" value="Genomic_DNA"/>
</dbReference>
<evidence type="ECO:0000313" key="3">
    <source>
        <dbReference type="Proteomes" id="UP000192266"/>
    </source>
</evidence>
<keyword evidence="1" id="KW-0732">Signal</keyword>
<sequence length="98" mass="10528">MRSFLLGFFLLGASLSVQAQDTILRTDGDEVKARVLAITPTDVAYVPTTEPPSTDTLHLVATQVFLIRYANGTKEIISNPATAVPAVGLARTPQQMNN</sequence>
<evidence type="ECO:0000256" key="1">
    <source>
        <dbReference type="SAM" id="SignalP"/>
    </source>
</evidence>
<dbReference type="Proteomes" id="UP000192266">
    <property type="component" value="Unassembled WGS sequence"/>
</dbReference>
<protein>
    <submittedName>
        <fullName evidence="2">Uncharacterized protein</fullName>
    </submittedName>
</protein>
<organism evidence="2 3">
    <name type="scientific">Hymenobacter roseosalivarius DSM 11622</name>
    <dbReference type="NCBI Taxonomy" id="645990"/>
    <lineage>
        <taxon>Bacteria</taxon>
        <taxon>Pseudomonadati</taxon>
        <taxon>Bacteroidota</taxon>
        <taxon>Cytophagia</taxon>
        <taxon>Cytophagales</taxon>
        <taxon>Hymenobacteraceae</taxon>
        <taxon>Hymenobacter</taxon>
    </lineage>
</organism>
<feature type="chain" id="PRO_5012732239" evidence="1">
    <location>
        <begin position="20"/>
        <end position="98"/>
    </location>
</feature>
<reference evidence="2 3" key="1">
    <citation type="submission" date="2017-04" db="EMBL/GenBank/DDBJ databases">
        <authorList>
            <person name="Afonso C.L."/>
            <person name="Miller P.J."/>
            <person name="Scott M.A."/>
            <person name="Spackman E."/>
            <person name="Goraichik I."/>
            <person name="Dimitrov K.M."/>
            <person name="Suarez D.L."/>
            <person name="Swayne D.E."/>
        </authorList>
    </citation>
    <scope>NUCLEOTIDE SEQUENCE [LARGE SCALE GENOMIC DNA]</scope>
    <source>
        <strain evidence="2 3">DSM 11622</strain>
    </source>
</reference>
<dbReference type="AlphaFoldDB" id="A0A1W1VNM9"/>
<dbReference type="STRING" id="645990.SAMN00120144_2098"/>
<name>A0A1W1VNM9_9BACT</name>
<accession>A0A1W1VNM9</accession>
<evidence type="ECO:0000313" key="2">
    <source>
        <dbReference type="EMBL" id="SMB94883.1"/>
    </source>
</evidence>